<dbReference type="RefSeq" id="WP_094544623.1">
    <property type="nucleotide sequence ID" value="NZ_JBHEEM010000002.1"/>
</dbReference>
<keyword evidence="2" id="KW-1185">Reference proteome</keyword>
<dbReference type="EMBL" id="NNRM01000047">
    <property type="protein sequence ID" value="OYR21556.1"/>
    <property type="molecule type" value="Genomic_DNA"/>
</dbReference>
<sequence length="302" mass="33306">MSRHKSLAGAMAALMAYKNRPESEIIPVSTNWNVLPANDNEPEVLAQMHTERRIQILPTVEEIMRNVDSEDIERNDLGQIVRIGRLKFSDGTQVEAGHKYGPGGEVIATKHRMPAGAMLGCREQESRTLGGDENPSEVAASNSYFLAAFELKRRERIPSGKKTKRSYQTHDEAKKDLAKAYANTPELPPVIKCPPGLPNAGNRIGDSFLGMKKTTTGESGSMGWQDVSTALVDREIWAQAIEALSERDRTAMDTAAHGKVRNYEGLGISLGFKPEYSRRRGGRKALTAANDNLQENIKRFSA</sequence>
<evidence type="ECO:0000313" key="1">
    <source>
        <dbReference type="EMBL" id="OYR21556.1"/>
    </source>
</evidence>
<dbReference type="Proteomes" id="UP000216188">
    <property type="component" value="Unassembled WGS sequence"/>
</dbReference>
<accession>A0A256G3G5</accession>
<protein>
    <submittedName>
        <fullName evidence="1">Uncharacterized protein</fullName>
    </submittedName>
</protein>
<evidence type="ECO:0000313" key="2">
    <source>
        <dbReference type="Proteomes" id="UP000216188"/>
    </source>
</evidence>
<reference evidence="1 2" key="1">
    <citation type="submission" date="2017-07" db="EMBL/GenBank/DDBJ databases">
        <title>Phylogenetic study on the rhizospheric bacterium Ochrobactrum sp. A44.</title>
        <authorList>
            <person name="Krzyzanowska D.M."/>
            <person name="Ossowicki A."/>
            <person name="Rajewska M."/>
            <person name="Maciag T."/>
            <person name="Kaczynski Z."/>
            <person name="Czerwicka M."/>
            <person name="Jafra S."/>
        </authorList>
    </citation>
    <scope>NUCLEOTIDE SEQUENCE [LARGE SCALE GENOMIC DNA]</scope>
    <source>
        <strain evidence="1 2">CCUG 30717</strain>
    </source>
</reference>
<comment type="caution">
    <text evidence="1">The sequence shown here is derived from an EMBL/GenBank/DDBJ whole genome shotgun (WGS) entry which is preliminary data.</text>
</comment>
<name>A0A256G3G5_9HYPH</name>
<gene>
    <name evidence="1" type="ORF">CEV34_4794</name>
</gene>
<proteinExistence type="predicted"/>
<dbReference type="AlphaFoldDB" id="A0A256G3G5"/>
<organism evidence="1 2">
    <name type="scientific">Brucella pseudogrignonensis</name>
    <dbReference type="NCBI Taxonomy" id="419475"/>
    <lineage>
        <taxon>Bacteria</taxon>
        <taxon>Pseudomonadati</taxon>
        <taxon>Pseudomonadota</taxon>
        <taxon>Alphaproteobacteria</taxon>
        <taxon>Hyphomicrobiales</taxon>
        <taxon>Brucellaceae</taxon>
        <taxon>Brucella/Ochrobactrum group</taxon>
        <taxon>Brucella</taxon>
    </lineage>
</organism>